<comment type="caution">
    <text evidence="1">The sequence shown here is derived from an EMBL/GenBank/DDBJ whole genome shotgun (WGS) entry which is preliminary data.</text>
</comment>
<name>E6QSK8_9ZZZZ</name>
<evidence type="ECO:0000313" key="1">
    <source>
        <dbReference type="EMBL" id="CBI10230.1"/>
    </source>
</evidence>
<protein>
    <submittedName>
        <fullName evidence="1">Uncharacterized protein</fullName>
    </submittedName>
</protein>
<organism evidence="1">
    <name type="scientific">mine drainage metagenome</name>
    <dbReference type="NCBI Taxonomy" id="410659"/>
    <lineage>
        <taxon>unclassified sequences</taxon>
        <taxon>metagenomes</taxon>
        <taxon>ecological metagenomes</taxon>
    </lineage>
</organism>
<dbReference type="AlphaFoldDB" id="E6QSK8"/>
<dbReference type="EMBL" id="CABR01000076">
    <property type="protein sequence ID" value="CBI10230.1"/>
    <property type="molecule type" value="Genomic_DNA"/>
</dbReference>
<gene>
    <name evidence="1" type="ORF">CARN7_0997</name>
</gene>
<reference evidence="1" key="1">
    <citation type="submission" date="2009-10" db="EMBL/GenBank/DDBJ databases">
        <title>Diversity of trophic interactions inside an arsenic-rich microbial ecosystem.</title>
        <authorList>
            <person name="Bertin P.N."/>
            <person name="Heinrich-Salmeron A."/>
            <person name="Pelletier E."/>
            <person name="Goulhen-Chollet F."/>
            <person name="Arsene-Ploetze F."/>
            <person name="Gallien S."/>
            <person name="Calteau A."/>
            <person name="Vallenet D."/>
            <person name="Casiot C."/>
            <person name="Chane-Woon-Ming B."/>
            <person name="Giloteaux L."/>
            <person name="Barakat M."/>
            <person name="Bonnefoy V."/>
            <person name="Bruneel O."/>
            <person name="Chandler M."/>
            <person name="Cleiss J."/>
            <person name="Duran R."/>
            <person name="Elbaz-Poulichet F."/>
            <person name="Fonknechten N."/>
            <person name="Lauga B."/>
            <person name="Mornico D."/>
            <person name="Ortet P."/>
            <person name="Schaeffer C."/>
            <person name="Siguier P."/>
            <person name="Alexander Thil Smith A."/>
            <person name="Van Dorsselaer A."/>
            <person name="Weissenbach J."/>
            <person name="Medigue C."/>
            <person name="Le Paslier D."/>
        </authorList>
    </citation>
    <scope>NUCLEOTIDE SEQUENCE</scope>
</reference>
<proteinExistence type="predicted"/>
<accession>E6QSK8</accession>
<sequence>MIPDNQAGCERMARQVARHFGELADVQGMVYGRREPVGPKRNWLQIRPAAGTRINSKSHLMNDPD</sequence>